<dbReference type="AlphaFoldDB" id="A0A177CKN2"/>
<dbReference type="Proteomes" id="UP000077069">
    <property type="component" value="Unassembled WGS sequence"/>
</dbReference>
<dbReference type="GeneID" id="28761846"/>
<keyword evidence="2" id="KW-1185">Reference proteome</keyword>
<dbReference type="EMBL" id="KV441551">
    <property type="protein sequence ID" value="OAG07791.1"/>
    <property type="molecule type" value="Genomic_DNA"/>
</dbReference>
<accession>A0A177CKN2</accession>
<name>A0A177CKN2_9PLEO</name>
<sequence length="125" mass="13399">MVLRFEPNNENAIEPLAGAMSLSSVLAAAKPSFTNEAQYNPTTITRSCPTGSEWAFSGVLPPRAYEPLCSCMLNTLQCTAKLGAVETLSDSMMYMTLLDACGPDREKDCGAIVTNSTTGKYGAYR</sequence>
<dbReference type="STRING" id="1460663.A0A177CKN2"/>
<reference evidence="1 2" key="1">
    <citation type="submission" date="2016-05" db="EMBL/GenBank/DDBJ databases">
        <title>Comparative analysis of secretome profiles of manganese(II)-oxidizing ascomycete fungi.</title>
        <authorList>
            <consortium name="DOE Joint Genome Institute"/>
            <person name="Zeiner C.A."/>
            <person name="Purvine S.O."/>
            <person name="Zink E.M."/>
            <person name="Wu S."/>
            <person name="Pasa-Tolic L."/>
            <person name="Chaput D.L."/>
            <person name="Haridas S."/>
            <person name="Grigoriev I.V."/>
            <person name="Santelli C.M."/>
            <person name="Hansel C.M."/>
        </authorList>
    </citation>
    <scope>NUCLEOTIDE SEQUENCE [LARGE SCALE GENOMIC DNA]</scope>
    <source>
        <strain evidence="1 2">AP3s5-JAC2a</strain>
    </source>
</reference>
<evidence type="ECO:0000313" key="2">
    <source>
        <dbReference type="Proteomes" id="UP000077069"/>
    </source>
</evidence>
<dbReference type="Gene3D" id="1.20.58.1040">
    <property type="match status" value="1"/>
</dbReference>
<proteinExistence type="predicted"/>
<gene>
    <name evidence="1" type="ORF">CC84DRAFT_1163909</name>
</gene>
<evidence type="ECO:0000313" key="1">
    <source>
        <dbReference type="EMBL" id="OAG07791.1"/>
    </source>
</evidence>
<organism evidence="1 2">
    <name type="scientific">Paraphaeosphaeria sporulosa</name>
    <dbReference type="NCBI Taxonomy" id="1460663"/>
    <lineage>
        <taxon>Eukaryota</taxon>
        <taxon>Fungi</taxon>
        <taxon>Dikarya</taxon>
        <taxon>Ascomycota</taxon>
        <taxon>Pezizomycotina</taxon>
        <taxon>Dothideomycetes</taxon>
        <taxon>Pleosporomycetidae</taxon>
        <taxon>Pleosporales</taxon>
        <taxon>Massarineae</taxon>
        <taxon>Didymosphaeriaceae</taxon>
        <taxon>Paraphaeosphaeria</taxon>
    </lineage>
</organism>
<protein>
    <submittedName>
        <fullName evidence="1">Uncharacterized protein</fullName>
    </submittedName>
</protein>
<dbReference type="RefSeq" id="XP_018038156.1">
    <property type="nucleotide sequence ID" value="XM_018178360.1"/>
</dbReference>
<dbReference type="InParanoid" id="A0A177CKN2"/>